<organism evidence="1 2">
    <name type="scientific">Plantactinospora endophytica</name>
    <dbReference type="NCBI Taxonomy" id="673535"/>
    <lineage>
        <taxon>Bacteria</taxon>
        <taxon>Bacillati</taxon>
        <taxon>Actinomycetota</taxon>
        <taxon>Actinomycetes</taxon>
        <taxon>Micromonosporales</taxon>
        <taxon>Micromonosporaceae</taxon>
        <taxon>Plantactinospora</taxon>
    </lineage>
</organism>
<evidence type="ECO:0008006" key="3">
    <source>
        <dbReference type="Google" id="ProtNLM"/>
    </source>
</evidence>
<reference evidence="1 2" key="1">
    <citation type="submission" date="2021-01" db="EMBL/GenBank/DDBJ databases">
        <title>Whole genome shotgun sequence of Plantactinospora endophytica NBRC 110450.</title>
        <authorList>
            <person name="Komaki H."/>
            <person name="Tamura T."/>
        </authorList>
    </citation>
    <scope>NUCLEOTIDE SEQUENCE [LARGE SCALE GENOMIC DNA]</scope>
    <source>
        <strain evidence="1 2">NBRC 110450</strain>
    </source>
</reference>
<sequence length="77" mass="8673">MVGARLLVRLAIWQSSRRRARDPEPAPVIRRGLVPAMPPPGAPSWAIARTHEYNVWRSAPLLTLGQEFRGHGGRWPQ</sequence>
<proteinExistence type="predicted"/>
<dbReference type="Proteomes" id="UP000646749">
    <property type="component" value="Unassembled WGS sequence"/>
</dbReference>
<keyword evidence="2" id="KW-1185">Reference proteome</keyword>
<evidence type="ECO:0000313" key="2">
    <source>
        <dbReference type="Proteomes" id="UP000646749"/>
    </source>
</evidence>
<dbReference type="EMBL" id="BONW01000019">
    <property type="protein sequence ID" value="GIG89214.1"/>
    <property type="molecule type" value="Genomic_DNA"/>
</dbReference>
<accession>A0ABQ4E3D2</accession>
<gene>
    <name evidence="1" type="ORF">Pen02_41500</name>
</gene>
<protein>
    <recommendedName>
        <fullName evidence="3">Secreted protein</fullName>
    </recommendedName>
</protein>
<evidence type="ECO:0000313" key="1">
    <source>
        <dbReference type="EMBL" id="GIG89214.1"/>
    </source>
</evidence>
<comment type="caution">
    <text evidence="1">The sequence shown here is derived from an EMBL/GenBank/DDBJ whole genome shotgun (WGS) entry which is preliminary data.</text>
</comment>
<name>A0ABQ4E3D2_9ACTN</name>